<comment type="caution">
    <text evidence="13">The sequence shown here is derived from an EMBL/GenBank/DDBJ whole genome shotgun (WGS) entry which is preliminary data.</text>
</comment>
<evidence type="ECO:0000256" key="2">
    <source>
        <dbReference type="ARBA" id="ARBA00008183"/>
    </source>
</evidence>
<evidence type="ECO:0000313" key="14">
    <source>
        <dbReference type="Proteomes" id="UP001295684"/>
    </source>
</evidence>
<dbReference type="GO" id="GO:0004322">
    <property type="term" value="F:ferroxidase activity"/>
    <property type="evidence" value="ECO:0007669"/>
    <property type="project" value="UniProtKB-EC"/>
</dbReference>
<evidence type="ECO:0000313" key="13">
    <source>
        <dbReference type="EMBL" id="CAI2376611.1"/>
    </source>
</evidence>
<dbReference type="EC" id="1.16.3.1" evidence="3"/>
<dbReference type="GO" id="GO:0051537">
    <property type="term" value="F:2 iron, 2 sulfur cluster binding"/>
    <property type="evidence" value="ECO:0007669"/>
    <property type="project" value="TreeGrafter"/>
</dbReference>
<dbReference type="NCBIfam" id="TIGR03422">
    <property type="entry name" value="mito_frataxin"/>
    <property type="match status" value="1"/>
</dbReference>
<dbReference type="GO" id="GO:0006826">
    <property type="term" value="P:iron ion transport"/>
    <property type="evidence" value="ECO:0007669"/>
    <property type="project" value="UniProtKB-KW"/>
</dbReference>
<dbReference type="PROSITE" id="PS01344">
    <property type="entry name" value="FRATAXIN_1"/>
    <property type="match status" value="1"/>
</dbReference>
<evidence type="ECO:0000256" key="6">
    <source>
        <dbReference type="ARBA" id="ARBA00022496"/>
    </source>
</evidence>
<keyword evidence="9" id="KW-0408">Iron</keyword>
<name>A0AAD2D1D0_EUPCR</name>
<keyword evidence="5" id="KW-0813">Transport</keyword>
<evidence type="ECO:0000256" key="7">
    <source>
        <dbReference type="ARBA" id="ARBA00022946"/>
    </source>
</evidence>
<keyword evidence="14" id="KW-1185">Reference proteome</keyword>
<dbReference type="PANTHER" id="PTHR16821">
    <property type="entry name" value="FRATAXIN"/>
    <property type="match status" value="1"/>
</dbReference>
<dbReference type="InterPro" id="IPR036524">
    <property type="entry name" value="Frataxin/CyaY_sf"/>
</dbReference>
<accession>A0AAD2D1D0</accession>
<evidence type="ECO:0000256" key="8">
    <source>
        <dbReference type="ARBA" id="ARBA00023002"/>
    </source>
</evidence>
<comment type="subcellular location">
    <subcellularLocation>
        <location evidence="1">Mitochondrion</location>
    </subcellularLocation>
</comment>
<dbReference type="Pfam" id="PF01491">
    <property type="entry name" value="Frataxin_Cyay"/>
    <property type="match status" value="1"/>
</dbReference>
<dbReference type="SMART" id="SM01219">
    <property type="entry name" value="Frataxin_Cyay"/>
    <property type="match status" value="1"/>
</dbReference>
<dbReference type="InterPro" id="IPR020895">
    <property type="entry name" value="Frataxin_CS"/>
</dbReference>
<dbReference type="AlphaFoldDB" id="A0AAD2D1D0"/>
<dbReference type="SUPFAM" id="SSF55387">
    <property type="entry name" value="Frataxin/Nqo15-like"/>
    <property type="match status" value="1"/>
</dbReference>
<evidence type="ECO:0000256" key="12">
    <source>
        <dbReference type="ARBA" id="ARBA00047990"/>
    </source>
</evidence>
<dbReference type="Proteomes" id="UP001295684">
    <property type="component" value="Unassembled WGS sequence"/>
</dbReference>
<evidence type="ECO:0000256" key="5">
    <source>
        <dbReference type="ARBA" id="ARBA00022448"/>
    </source>
</evidence>
<dbReference type="GO" id="GO:0008198">
    <property type="term" value="F:ferrous iron binding"/>
    <property type="evidence" value="ECO:0007669"/>
    <property type="project" value="TreeGrafter"/>
</dbReference>
<dbReference type="GO" id="GO:0005739">
    <property type="term" value="C:mitochondrion"/>
    <property type="evidence" value="ECO:0007669"/>
    <property type="project" value="UniProtKB-SubCell"/>
</dbReference>
<comment type="similarity">
    <text evidence="2">Belongs to the frataxin family.</text>
</comment>
<keyword evidence="4" id="KW-0409">Iron storage</keyword>
<dbReference type="InterPro" id="IPR017789">
    <property type="entry name" value="Frataxin"/>
</dbReference>
<dbReference type="PANTHER" id="PTHR16821:SF2">
    <property type="entry name" value="FRATAXIN, MITOCHONDRIAL"/>
    <property type="match status" value="1"/>
</dbReference>
<keyword evidence="7" id="KW-0809">Transit peptide</keyword>
<organism evidence="13 14">
    <name type="scientific">Euplotes crassus</name>
    <dbReference type="NCBI Taxonomy" id="5936"/>
    <lineage>
        <taxon>Eukaryota</taxon>
        <taxon>Sar</taxon>
        <taxon>Alveolata</taxon>
        <taxon>Ciliophora</taxon>
        <taxon>Intramacronucleata</taxon>
        <taxon>Spirotrichea</taxon>
        <taxon>Hypotrichia</taxon>
        <taxon>Euplotida</taxon>
        <taxon>Euplotidae</taxon>
        <taxon>Moneuplotes</taxon>
    </lineage>
</organism>
<dbReference type="EMBL" id="CAMPGE010018172">
    <property type="protein sequence ID" value="CAI2376611.1"/>
    <property type="molecule type" value="Genomic_DNA"/>
</dbReference>
<dbReference type="NCBIfam" id="TIGR03421">
    <property type="entry name" value="FeS_CyaY"/>
    <property type="match status" value="1"/>
</dbReference>
<keyword evidence="6" id="KW-0410">Iron transport</keyword>
<dbReference type="GO" id="GO:0008199">
    <property type="term" value="F:ferric iron binding"/>
    <property type="evidence" value="ECO:0007669"/>
    <property type="project" value="InterPro"/>
</dbReference>
<dbReference type="Gene3D" id="3.30.920.10">
    <property type="entry name" value="Frataxin/CyaY"/>
    <property type="match status" value="1"/>
</dbReference>
<evidence type="ECO:0000256" key="9">
    <source>
        <dbReference type="ARBA" id="ARBA00023004"/>
    </source>
</evidence>
<evidence type="ECO:0000256" key="11">
    <source>
        <dbReference type="ARBA" id="ARBA00023128"/>
    </source>
</evidence>
<dbReference type="InterPro" id="IPR002908">
    <property type="entry name" value="Frataxin/CyaY"/>
</dbReference>
<evidence type="ECO:0000256" key="4">
    <source>
        <dbReference type="ARBA" id="ARBA00022434"/>
    </source>
</evidence>
<comment type="catalytic activity">
    <reaction evidence="12">
        <text>4 Fe(2+) + O2 + 4 H(+) = 4 Fe(3+) + 2 H2O</text>
        <dbReference type="Rhea" id="RHEA:11148"/>
        <dbReference type="ChEBI" id="CHEBI:15377"/>
        <dbReference type="ChEBI" id="CHEBI:15378"/>
        <dbReference type="ChEBI" id="CHEBI:15379"/>
        <dbReference type="ChEBI" id="CHEBI:29033"/>
        <dbReference type="ChEBI" id="CHEBI:29034"/>
        <dbReference type="EC" id="1.16.3.1"/>
    </reaction>
</comment>
<sequence length="143" mass="16486">MLANKRLLLKTLSARSAFFFCSIPSDKDLPMSKYHEISDHFLESLCEQFEAIDQSEIDDVILSQGVLRIDLADEKSTYIINKQSPNKQIWLSSPMSGPYRFDLDLENNKWVGKGEDCILDLLSKELSEWTGEEVEFVYENDLL</sequence>
<dbReference type="GO" id="GO:0034986">
    <property type="term" value="F:iron chaperone activity"/>
    <property type="evidence" value="ECO:0007669"/>
    <property type="project" value="TreeGrafter"/>
</dbReference>
<evidence type="ECO:0000256" key="3">
    <source>
        <dbReference type="ARBA" id="ARBA00013107"/>
    </source>
</evidence>
<keyword evidence="10" id="KW-0406">Ion transport</keyword>
<gene>
    <name evidence="13" type="ORF">ECRASSUSDP1_LOCUS17981</name>
</gene>
<evidence type="ECO:0000256" key="10">
    <source>
        <dbReference type="ARBA" id="ARBA00023065"/>
    </source>
</evidence>
<dbReference type="GO" id="GO:0016226">
    <property type="term" value="P:iron-sulfur cluster assembly"/>
    <property type="evidence" value="ECO:0007669"/>
    <property type="project" value="InterPro"/>
</dbReference>
<dbReference type="PROSITE" id="PS50810">
    <property type="entry name" value="FRATAXIN_2"/>
    <property type="match status" value="1"/>
</dbReference>
<proteinExistence type="inferred from homology"/>
<evidence type="ECO:0000256" key="1">
    <source>
        <dbReference type="ARBA" id="ARBA00004173"/>
    </source>
</evidence>
<protein>
    <recommendedName>
        <fullName evidence="3">ferroxidase</fullName>
        <ecNumber evidence="3">1.16.3.1</ecNumber>
    </recommendedName>
</protein>
<keyword evidence="11" id="KW-0496">Mitochondrion</keyword>
<reference evidence="13" key="1">
    <citation type="submission" date="2023-07" db="EMBL/GenBank/DDBJ databases">
        <authorList>
            <consortium name="AG Swart"/>
            <person name="Singh M."/>
            <person name="Singh A."/>
            <person name="Seah K."/>
            <person name="Emmerich C."/>
        </authorList>
    </citation>
    <scope>NUCLEOTIDE SEQUENCE</scope>
    <source>
        <strain evidence="13">DP1</strain>
    </source>
</reference>
<keyword evidence="8" id="KW-0560">Oxidoreductase</keyword>
<dbReference type="GO" id="GO:0006879">
    <property type="term" value="P:intracellular iron ion homeostasis"/>
    <property type="evidence" value="ECO:0007669"/>
    <property type="project" value="UniProtKB-KW"/>
</dbReference>